<evidence type="ECO:0000313" key="1">
    <source>
        <dbReference type="Ensembl" id="ENSOTSP00005052478.1"/>
    </source>
</evidence>
<protein>
    <submittedName>
        <fullName evidence="1">Uncharacterized protein</fullName>
    </submittedName>
</protein>
<sequence length="115" mass="12609">LLVIDYLLGTFSSSLAGFVFLKCQILVKSLKKRIRHQTHRGKTYSCHNSCPTSPHHLTPWPHSSPDWALAPPVSLLLPVSPESLGSEGNSEGKTFATNTPAPPLISIIVYYTKLV</sequence>
<accession>A0A8C8GTI3</accession>
<keyword evidence="2" id="KW-1185">Reference proteome</keyword>
<name>A0A8C8GTI3_ONCTS</name>
<dbReference type="GeneTree" id="ENSGT01000000221931"/>
<dbReference type="AlphaFoldDB" id="A0A8C8GTI3"/>
<reference evidence="1" key="1">
    <citation type="submission" date="2025-08" db="UniProtKB">
        <authorList>
            <consortium name="Ensembl"/>
        </authorList>
    </citation>
    <scope>IDENTIFICATION</scope>
</reference>
<evidence type="ECO:0000313" key="2">
    <source>
        <dbReference type="Proteomes" id="UP000694402"/>
    </source>
</evidence>
<reference evidence="1" key="2">
    <citation type="submission" date="2025-09" db="UniProtKB">
        <authorList>
            <consortium name="Ensembl"/>
        </authorList>
    </citation>
    <scope>IDENTIFICATION</scope>
</reference>
<dbReference type="Proteomes" id="UP000694402">
    <property type="component" value="Unassembled WGS sequence"/>
</dbReference>
<proteinExistence type="predicted"/>
<organism evidence="1 2">
    <name type="scientific">Oncorhynchus tshawytscha</name>
    <name type="common">Chinook salmon</name>
    <name type="synonym">Salmo tshawytscha</name>
    <dbReference type="NCBI Taxonomy" id="74940"/>
    <lineage>
        <taxon>Eukaryota</taxon>
        <taxon>Metazoa</taxon>
        <taxon>Chordata</taxon>
        <taxon>Craniata</taxon>
        <taxon>Vertebrata</taxon>
        <taxon>Euteleostomi</taxon>
        <taxon>Actinopterygii</taxon>
        <taxon>Neopterygii</taxon>
        <taxon>Teleostei</taxon>
        <taxon>Protacanthopterygii</taxon>
        <taxon>Salmoniformes</taxon>
        <taxon>Salmonidae</taxon>
        <taxon>Salmoninae</taxon>
        <taxon>Oncorhynchus</taxon>
    </lineage>
</organism>
<dbReference type="Ensembl" id="ENSOTST00005057160.2">
    <property type="protein sequence ID" value="ENSOTSP00005052478.1"/>
    <property type="gene ID" value="ENSOTSG00005025409.2"/>
</dbReference>